<evidence type="ECO:0000313" key="2">
    <source>
        <dbReference type="Proteomes" id="UP000011083"/>
    </source>
</evidence>
<gene>
    <name evidence="1" type="ORF">ACA1_375810</name>
</gene>
<name>L8HF75_ACACF</name>
<dbReference type="AlphaFoldDB" id="L8HF75"/>
<keyword evidence="2" id="KW-1185">Reference proteome</keyword>
<accession>L8HF75</accession>
<protein>
    <submittedName>
        <fullName evidence="1">Uncharacterized protein</fullName>
    </submittedName>
</protein>
<dbReference type="Proteomes" id="UP000011083">
    <property type="component" value="Unassembled WGS sequence"/>
</dbReference>
<dbReference type="KEGG" id="acan:ACA1_375810"/>
<sequence length="176" mass="19400">MACRTLAWFRNEIAVHHRFSRPFSGQYGPAFVAACAKLLQTGPTADSNQIQLQTDLLMLLALVLEGDCDVFGTLPPRRIIAFASSLLSWELKEEAKKKKKKSEDEGSIDIPSSHFAVSELLHHLLSTSVITASCLPSLPDSPLMEELAIEELITRSLTSTSRSQQRPGTAQVFGQY</sequence>
<dbReference type="RefSeq" id="XP_004353672.1">
    <property type="nucleotide sequence ID" value="XM_004353620.1"/>
</dbReference>
<dbReference type="PROSITE" id="PS51257">
    <property type="entry name" value="PROKAR_LIPOPROTEIN"/>
    <property type="match status" value="1"/>
</dbReference>
<evidence type="ECO:0000313" key="1">
    <source>
        <dbReference type="EMBL" id="ELR24144.1"/>
    </source>
</evidence>
<proteinExistence type="predicted"/>
<dbReference type="GeneID" id="14925228"/>
<reference evidence="1 2" key="1">
    <citation type="journal article" date="2013" name="Genome Biol.">
        <title>Genome of Acanthamoeba castellanii highlights extensive lateral gene transfer and early evolution of tyrosine kinase signaling.</title>
        <authorList>
            <person name="Clarke M."/>
            <person name="Lohan A.J."/>
            <person name="Liu B."/>
            <person name="Lagkouvardos I."/>
            <person name="Roy S."/>
            <person name="Zafar N."/>
            <person name="Bertelli C."/>
            <person name="Schilde C."/>
            <person name="Kianianmomeni A."/>
            <person name="Burglin T.R."/>
            <person name="Frech C."/>
            <person name="Turcotte B."/>
            <person name="Kopec K.O."/>
            <person name="Synnott J.M."/>
            <person name="Choo C."/>
            <person name="Paponov I."/>
            <person name="Finkler A."/>
            <person name="Soon Heng Tan C."/>
            <person name="Hutchins A.P."/>
            <person name="Weinmeier T."/>
            <person name="Rattei T."/>
            <person name="Chu J.S."/>
            <person name="Gimenez G."/>
            <person name="Irimia M."/>
            <person name="Rigden D.J."/>
            <person name="Fitzpatrick D.A."/>
            <person name="Lorenzo-Morales J."/>
            <person name="Bateman A."/>
            <person name="Chiu C.H."/>
            <person name="Tang P."/>
            <person name="Hegemann P."/>
            <person name="Fromm H."/>
            <person name="Raoult D."/>
            <person name="Greub G."/>
            <person name="Miranda-Saavedra D."/>
            <person name="Chen N."/>
            <person name="Nash P."/>
            <person name="Ginger M.L."/>
            <person name="Horn M."/>
            <person name="Schaap P."/>
            <person name="Caler L."/>
            <person name="Loftus B."/>
        </authorList>
    </citation>
    <scope>NUCLEOTIDE SEQUENCE [LARGE SCALE GENOMIC DNA]</scope>
    <source>
        <strain evidence="1 2">Neff</strain>
    </source>
</reference>
<dbReference type="EMBL" id="KB007836">
    <property type="protein sequence ID" value="ELR24144.1"/>
    <property type="molecule type" value="Genomic_DNA"/>
</dbReference>
<organism evidence="1 2">
    <name type="scientific">Acanthamoeba castellanii (strain ATCC 30010 / Neff)</name>
    <dbReference type="NCBI Taxonomy" id="1257118"/>
    <lineage>
        <taxon>Eukaryota</taxon>
        <taxon>Amoebozoa</taxon>
        <taxon>Discosea</taxon>
        <taxon>Longamoebia</taxon>
        <taxon>Centramoebida</taxon>
        <taxon>Acanthamoebidae</taxon>
        <taxon>Acanthamoeba</taxon>
    </lineage>
</organism>
<dbReference type="VEuPathDB" id="AmoebaDB:ACA1_375810"/>